<evidence type="ECO:0000256" key="6">
    <source>
        <dbReference type="ARBA" id="ARBA00023316"/>
    </source>
</evidence>
<gene>
    <name evidence="8" type="ORF">SAMN04488009_1034</name>
</gene>
<organism evidence="8 9">
    <name type="scientific">Maribacter sedimenticola</name>
    <dbReference type="NCBI Taxonomy" id="228956"/>
    <lineage>
        <taxon>Bacteria</taxon>
        <taxon>Pseudomonadati</taxon>
        <taxon>Bacteroidota</taxon>
        <taxon>Flavobacteriia</taxon>
        <taxon>Flavobacteriales</taxon>
        <taxon>Flavobacteriaceae</taxon>
        <taxon>Maribacter</taxon>
    </lineage>
</organism>
<dbReference type="Gene3D" id="3.40.630.30">
    <property type="match status" value="1"/>
</dbReference>
<keyword evidence="2" id="KW-0808">Transferase</keyword>
<keyword evidence="5" id="KW-0012">Acyltransferase</keyword>
<reference evidence="8 9" key="1">
    <citation type="submission" date="2017-06" db="EMBL/GenBank/DDBJ databases">
        <authorList>
            <person name="Varghese N."/>
            <person name="Submissions S."/>
        </authorList>
    </citation>
    <scope>NUCLEOTIDE SEQUENCE [LARGE SCALE GENOMIC DNA]</scope>
    <source>
        <strain evidence="8 9">DSM 19840</strain>
    </source>
</reference>
<evidence type="ECO:0000313" key="9">
    <source>
        <dbReference type="Proteomes" id="UP000198337"/>
    </source>
</evidence>
<keyword evidence="4" id="KW-0573">Peptidoglycan synthesis</keyword>
<evidence type="ECO:0000313" key="8">
    <source>
        <dbReference type="EMBL" id="SNR30131.1"/>
    </source>
</evidence>
<evidence type="ECO:0000256" key="2">
    <source>
        <dbReference type="ARBA" id="ARBA00022679"/>
    </source>
</evidence>
<keyword evidence="6" id="KW-0961">Cell wall biogenesis/degradation</keyword>
<dbReference type="Pfam" id="PF13480">
    <property type="entry name" value="Acetyltransf_6"/>
    <property type="match status" value="1"/>
</dbReference>
<dbReference type="Proteomes" id="UP000198337">
    <property type="component" value="Unassembled WGS sequence"/>
</dbReference>
<dbReference type="PROSITE" id="PS51191">
    <property type="entry name" value="FEMABX"/>
    <property type="match status" value="1"/>
</dbReference>
<keyword evidence="9" id="KW-1185">Reference proteome</keyword>
<dbReference type="InterPro" id="IPR016181">
    <property type="entry name" value="Acyl_CoA_acyltransferase"/>
</dbReference>
<sequence>MLSLQECNNIKLWNDFLEKENNHQMVTIAHNPSLGKILSNTFGYSSTNYFIKDGEQTIGVMPIVNVGEKMVSMPHFSYGGPLVQTSYANNVNISSLINAPSFEIRSFEKLSEHYIDKKISCILKLQDTEDEMFMTINAKLRQKIRKTLKMNFDVKSGGIELLNDFYTIFSQRMLKFGSPPLGKQFFRNLLQQYTYGDVQITVIYDGVKAISAGFSLSYLGFNELCWSGTDETYNKQNVNALMFWEMIKTSIAKEHRYFSFGRSTIDSSQHEYKKLWNPIELPIYYNLSEEPKTSLRDFEFLTKIWKYQPLRTSQILGHYVSKYVY</sequence>
<comment type="caution">
    <text evidence="8">The sequence shown here is derived from an EMBL/GenBank/DDBJ whole genome shotgun (WGS) entry which is preliminary data.</text>
</comment>
<protein>
    <submittedName>
        <fullName evidence="8">Acetyltransferase (GNAT) domain-containing protein</fullName>
    </submittedName>
</protein>
<dbReference type="SUPFAM" id="SSF55729">
    <property type="entry name" value="Acyl-CoA N-acyltransferases (Nat)"/>
    <property type="match status" value="1"/>
</dbReference>
<accession>A0ABY1SE09</accession>
<name>A0ABY1SE09_9FLAO</name>
<keyword evidence="3" id="KW-0133">Cell shape</keyword>
<dbReference type="PANTHER" id="PTHR36174">
    <property type="entry name" value="LIPID II:GLYCINE GLYCYLTRANSFERASE"/>
    <property type="match status" value="1"/>
</dbReference>
<feature type="domain" description="BioF2-like acetyltransferase" evidence="7">
    <location>
        <begin position="139"/>
        <end position="274"/>
    </location>
</feature>
<dbReference type="RefSeq" id="WP_089259514.1">
    <property type="nucleotide sequence ID" value="NZ_FZNV01000001.1"/>
</dbReference>
<evidence type="ECO:0000256" key="4">
    <source>
        <dbReference type="ARBA" id="ARBA00022984"/>
    </source>
</evidence>
<evidence type="ECO:0000256" key="5">
    <source>
        <dbReference type="ARBA" id="ARBA00023315"/>
    </source>
</evidence>
<proteinExistence type="inferred from homology"/>
<evidence type="ECO:0000259" key="7">
    <source>
        <dbReference type="Pfam" id="PF13480"/>
    </source>
</evidence>
<comment type="similarity">
    <text evidence="1">Belongs to the FemABX family.</text>
</comment>
<evidence type="ECO:0000256" key="3">
    <source>
        <dbReference type="ARBA" id="ARBA00022960"/>
    </source>
</evidence>
<dbReference type="InterPro" id="IPR050644">
    <property type="entry name" value="PG_Glycine_Bridge_Synth"/>
</dbReference>
<dbReference type="InterPro" id="IPR003447">
    <property type="entry name" value="FEMABX"/>
</dbReference>
<dbReference type="EMBL" id="FZNV01000001">
    <property type="protein sequence ID" value="SNR30131.1"/>
    <property type="molecule type" value="Genomic_DNA"/>
</dbReference>
<evidence type="ECO:0000256" key="1">
    <source>
        <dbReference type="ARBA" id="ARBA00009943"/>
    </source>
</evidence>
<dbReference type="InterPro" id="IPR038740">
    <property type="entry name" value="BioF2-like_GNAT_dom"/>
</dbReference>
<dbReference type="PANTHER" id="PTHR36174:SF1">
    <property type="entry name" value="LIPID II:GLYCINE GLYCYLTRANSFERASE"/>
    <property type="match status" value="1"/>
</dbReference>